<proteinExistence type="predicted"/>
<dbReference type="Pfam" id="PF02720">
    <property type="entry name" value="DUF222"/>
    <property type="match status" value="1"/>
</dbReference>
<organism evidence="3 4">
    <name type="scientific">Paeniglutamicibacter sulfureus</name>
    <dbReference type="NCBI Taxonomy" id="43666"/>
    <lineage>
        <taxon>Bacteria</taxon>
        <taxon>Bacillati</taxon>
        <taxon>Actinomycetota</taxon>
        <taxon>Actinomycetes</taxon>
        <taxon>Micrococcales</taxon>
        <taxon>Micrococcaceae</taxon>
        <taxon>Paeniglutamicibacter</taxon>
    </lineage>
</organism>
<gene>
    <name evidence="3" type="ORF">J2S64_002349</name>
</gene>
<evidence type="ECO:0000313" key="3">
    <source>
        <dbReference type="EMBL" id="MDR7358658.1"/>
    </source>
</evidence>
<dbReference type="CDD" id="cd00085">
    <property type="entry name" value="HNHc"/>
    <property type="match status" value="1"/>
</dbReference>
<feature type="region of interest" description="Disordered" evidence="1">
    <location>
        <begin position="146"/>
        <end position="169"/>
    </location>
</feature>
<evidence type="ECO:0000259" key="2">
    <source>
        <dbReference type="SMART" id="SM00507"/>
    </source>
</evidence>
<dbReference type="InterPro" id="IPR003615">
    <property type="entry name" value="HNH_nuc"/>
</dbReference>
<feature type="region of interest" description="Disordered" evidence="1">
    <location>
        <begin position="302"/>
        <end position="390"/>
    </location>
</feature>
<sequence>MRTSAAPIPPRGHARTDTAIRHLADAVARLRAAQRELDGLEPDAASAALLLGLLEQGNRAIAYEQLRTAFRADANQVHRLDPDTAAAIDALAADPGALAEGTAEVPPERICPGMAPHRDTASWLQAHLHISATEARRRITGGRLLVAPAPTPPESPDHGQDRRSPDEPAARVSAPLFPLLAGAAADGSADVGTLAQLAGRLESMQPRIAERPDAANLNTAIEESLVHEARTREPRHSHKALADWGTYLAENGAPITDEEILAKRGMVYRGYRDGCDEYLLRCDPIDSETILAFAEAWTNPRSDKLPPASASTGGLAIDPGTGTTGASGPGPDAAQVSDAAAPVGMPAPEWAVAPGTSPDLVPRSEWACGPPATADGTNAANPTAKPWDTSTWWEARDPRTAPQLLLDGVIAAISGTLNGTGVPESGGLRVKVGVLIDYRALLGQCEDAGITDHGRPISAASIRRLACNGDILPAVLGTEGEILDLGREARSFSPAQRKALAIRDRGCVVPGCHRPAATTEAHHVKPWQEGGPTSVDNGCLTCAFHHLQVHSGLITLRMVNGIPYVIARAGQPRGDPERNLYWHPELRTAGYTPPMFTD</sequence>
<dbReference type="InterPro" id="IPR003870">
    <property type="entry name" value="DUF222"/>
</dbReference>
<evidence type="ECO:0000313" key="4">
    <source>
        <dbReference type="Proteomes" id="UP001183817"/>
    </source>
</evidence>
<dbReference type="SMART" id="SM00507">
    <property type="entry name" value="HNHc"/>
    <property type="match status" value="1"/>
</dbReference>
<accession>A0ABU2BJ35</accession>
<comment type="caution">
    <text evidence="3">The sequence shown here is derived from an EMBL/GenBank/DDBJ whole genome shotgun (WGS) entry which is preliminary data.</text>
</comment>
<reference evidence="3 4" key="1">
    <citation type="submission" date="2023-07" db="EMBL/GenBank/DDBJ databases">
        <title>Sequencing the genomes of 1000 actinobacteria strains.</title>
        <authorList>
            <person name="Klenk H.-P."/>
        </authorList>
    </citation>
    <scope>NUCLEOTIDE SEQUENCE [LARGE SCALE GENOMIC DNA]</scope>
    <source>
        <strain evidence="3 4">DSM 20167</strain>
    </source>
</reference>
<dbReference type="RefSeq" id="WP_302263784.1">
    <property type="nucleotide sequence ID" value="NZ_BAAAWO010000001.1"/>
</dbReference>
<keyword evidence="4" id="KW-1185">Reference proteome</keyword>
<feature type="compositionally biased region" description="Basic and acidic residues" evidence="1">
    <location>
        <begin position="155"/>
        <end position="169"/>
    </location>
</feature>
<dbReference type="Proteomes" id="UP001183817">
    <property type="component" value="Unassembled WGS sequence"/>
</dbReference>
<feature type="domain" description="HNH nuclease" evidence="2">
    <location>
        <begin position="495"/>
        <end position="547"/>
    </location>
</feature>
<dbReference type="EMBL" id="JAVDYI010000001">
    <property type="protein sequence ID" value="MDR7358658.1"/>
    <property type="molecule type" value="Genomic_DNA"/>
</dbReference>
<evidence type="ECO:0000256" key="1">
    <source>
        <dbReference type="SAM" id="MobiDB-lite"/>
    </source>
</evidence>
<name>A0ABU2BJ35_9MICC</name>
<protein>
    <recommendedName>
        <fullName evidence="2">HNH nuclease domain-containing protein</fullName>
    </recommendedName>
</protein>